<dbReference type="GO" id="GO:0004497">
    <property type="term" value="F:monooxygenase activity"/>
    <property type="evidence" value="ECO:0007669"/>
    <property type="project" value="UniProtKB-KW"/>
</dbReference>
<comment type="caution">
    <text evidence="10">The sequence shown here is derived from an EMBL/GenBank/DDBJ whole genome shotgun (WGS) entry which is preliminary data.</text>
</comment>
<keyword evidence="6" id="KW-0503">Monooxygenase</keyword>
<keyword evidence="5 7" id="KW-0408">Iron</keyword>
<dbReference type="InterPro" id="IPR036396">
    <property type="entry name" value="Cyt_P450_sf"/>
</dbReference>
<dbReference type="InterPro" id="IPR001128">
    <property type="entry name" value="Cyt_P450"/>
</dbReference>
<dbReference type="InterPro" id="IPR050182">
    <property type="entry name" value="Cytochrome_P450_fam2"/>
</dbReference>
<proteinExistence type="inferred from homology"/>
<dbReference type="FunFam" id="1.10.630.10:FF:000036">
    <property type="entry name" value="CYtochrome P450 family"/>
    <property type="match status" value="1"/>
</dbReference>
<evidence type="ECO:0000313" key="11">
    <source>
        <dbReference type="Proteomes" id="UP001374579"/>
    </source>
</evidence>
<evidence type="ECO:0008006" key="12">
    <source>
        <dbReference type="Google" id="ProtNLM"/>
    </source>
</evidence>
<evidence type="ECO:0000256" key="1">
    <source>
        <dbReference type="ARBA" id="ARBA00001971"/>
    </source>
</evidence>
<keyword evidence="9" id="KW-0812">Transmembrane</keyword>
<evidence type="ECO:0000256" key="7">
    <source>
        <dbReference type="PIRSR" id="PIRSR602401-1"/>
    </source>
</evidence>
<evidence type="ECO:0000256" key="3">
    <source>
        <dbReference type="ARBA" id="ARBA00022723"/>
    </source>
</evidence>
<evidence type="ECO:0000256" key="6">
    <source>
        <dbReference type="ARBA" id="ARBA00023033"/>
    </source>
</evidence>
<evidence type="ECO:0000256" key="9">
    <source>
        <dbReference type="SAM" id="Phobius"/>
    </source>
</evidence>
<dbReference type="Proteomes" id="UP001374579">
    <property type="component" value="Unassembled WGS sequence"/>
</dbReference>
<comment type="cofactor">
    <cofactor evidence="1 7">
        <name>heme</name>
        <dbReference type="ChEBI" id="CHEBI:30413"/>
    </cofactor>
</comment>
<dbReference type="SUPFAM" id="SSF48264">
    <property type="entry name" value="Cytochrome P450"/>
    <property type="match status" value="1"/>
</dbReference>
<dbReference type="GO" id="GO:0016705">
    <property type="term" value="F:oxidoreductase activity, acting on paired donors, with incorporation or reduction of molecular oxygen"/>
    <property type="evidence" value="ECO:0007669"/>
    <property type="project" value="InterPro"/>
</dbReference>
<dbReference type="GO" id="GO:0005506">
    <property type="term" value="F:iron ion binding"/>
    <property type="evidence" value="ECO:0007669"/>
    <property type="project" value="InterPro"/>
</dbReference>
<keyword evidence="3 7" id="KW-0479">Metal-binding</keyword>
<dbReference type="GO" id="GO:0020037">
    <property type="term" value="F:heme binding"/>
    <property type="evidence" value="ECO:0007669"/>
    <property type="project" value="InterPro"/>
</dbReference>
<evidence type="ECO:0000256" key="4">
    <source>
        <dbReference type="ARBA" id="ARBA00023002"/>
    </source>
</evidence>
<accession>A0AAN9BLE7</accession>
<keyword evidence="4" id="KW-0560">Oxidoreductase</keyword>
<dbReference type="PRINTS" id="PR00385">
    <property type="entry name" value="P450"/>
</dbReference>
<keyword evidence="7" id="KW-0349">Heme</keyword>
<keyword evidence="9" id="KW-1133">Transmembrane helix</keyword>
<evidence type="ECO:0000256" key="8">
    <source>
        <dbReference type="SAM" id="MobiDB-lite"/>
    </source>
</evidence>
<protein>
    <recommendedName>
        <fullName evidence="12">Cytochrome P450</fullName>
    </recommendedName>
</protein>
<name>A0AAN9BLE7_9CAEN</name>
<sequence length="540" mass="61292">MSSTPNDETGPDSSTTTTATSATFLGLHMSSVLMLAAILAITLHLVRQMHLSREYPPGPRGFPFLGYLYVLGSPDKRKLFAELRDQHGDIFSFNLGCRLVVVVNGFEAMKQVFVQQGNSFLDRPQVFTFTHVGQGKGLVNSSGEVWKEHRKFTLNTLRSLGIGKSSFAEKVQEELTAFCNILDNTESRDFDPGNAIQTAIANIICSIAFGTRFDYDDPMFVRFLQIFDENMSISGGTALLNFFPVLQHMPGDMFKSRRVLKNVEYVQSYLRTWLDNAKKRFDRENVNDLIDSYFKEMEEKNSNKTFSYDQLLKLVGDLLVGGTETTGTTLRWVIIFLVRWPHVQRKLRQEIDTVYPEKETPTVQDRRRMPYMEATILESQRFADIAPFSVTHTASEDVEVGGKVIPKGSIIIPNIHSVHHDPELWGDHDDFRPERFLDANGEIVRPDYLIPFFMGKRSCPGEGLARMELFQFIATILQRYEIRSAGKGSLPGLKGHVGITFTPFPYNVRFVRRDLPPPEEEEEEGEGAEKAEESNKSDKK</sequence>
<gene>
    <name evidence="10" type="ORF">V1264_015307</name>
</gene>
<dbReference type="Pfam" id="PF00067">
    <property type="entry name" value="p450"/>
    <property type="match status" value="1"/>
</dbReference>
<feature type="region of interest" description="Disordered" evidence="8">
    <location>
        <begin position="512"/>
        <end position="540"/>
    </location>
</feature>
<evidence type="ECO:0000256" key="5">
    <source>
        <dbReference type="ARBA" id="ARBA00023004"/>
    </source>
</evidence>
<evidence type="ECO:0000256" key="2">
    <source>
        <dbReference type="ARBA" id="ARBA00010617"/>
    </source>
</evidence>
<organism evidence="10 11">
    <name type="scientific">Littorina saxatilis</name>
    <dbReference type="NCBI Taxonomy" id="31220"/>
    <lineage>
        <taxon>Eukaryota</taxon>
        <taxon>Metazoa</taxon>
        <taxon>Spiralia</taxon>
        <taxon>Lophotrochozoa</taxon>
        <taxon>Mollusca</taxon>
        <taxon>Gastropoda</taxon>
        <taxon>Caenogastropoda</taxon>
        <taxon>Littorinimorpha</taxon>
        <taxon>Littorinoidea</taxon>
        <taxon>Littorinidae</taxon>
        <taxon>Littorina</taxon>
    </lineage>
</organism>
<feature type="compositionally biased region" description="Acidic residues" evidence="8">
    <location>
        <begin position="517"/>
        <end position="526"/>
    </location>
</feature>
<dbReference type="Gene3D" id="1.10.630.10">
    <property type="entry name" value="Cytochrome P450"/>
    <property type="match status" value="1"/>
</dbReference>
<dbReference type="EMBL" id="JBAMIC010000004">
    <property type="protein sequence ID" value="KAK7107368.1"/>
    <property type="molecule type" value="Genomic_DNA"/>
</dbReference>
<dbReference type="PANTHER" id="PTHR24300">
    <property type="entry name" value="CYTOCHROME P450 508A4-RELATED"/>
    <property type="match status" value="1"/>
</dbReference>
<comment type="similarity">
    <text evidence="2">Belongs to the cytochrome P450 family.</text>
</comment>
<feature type="compositionally biased region" description="Basic and acidic residues" evidence="8">
    <location>
        <begin position="527"/>
        <end position="540"/>
    </location>
</feature>
<dbReference type="InterPro" id="IPR002401">
    <property type="entry name" value="Cyt_P450_E_grp-I"/>
</dbReference>
<feature type="binding site" description="axial binding residue" evidence="7">
    <location>
        <position position="459"/>
    </location>
    <ligand>
        <name>heme</name>
        <dbReference type="ChEBI" id="CHEBI:30413"/>
    </ligand>
    <ligandPart>
        <name>Fe</name>
        <dbReference type="ChEBI" id="CHEBI:18248"/>
    </ligandPart>
</feature>
<keyword evidence="9" id="KW-0472">Membrane</keyword>
<reference evidence="10 11" key="1">
    <citation type="submission" date="2024-02" db="EMBL/GenBank/DDBJ databases">
        <title>Chromosome-scale genome assembly of the rough periwinkle Littorina saxatilis.</title>
        <authorList>
            <person name="De Jode A."/>
            <person name="Faria R."/>
            <person name="Formenti G."/>
            <person name="Sims Y."/>
            <person name="Smith T.P."/>
            <person name="Tracey A."/>
            <person name="Wood J.M.D."/>
            <person name="Zagrodzka Z.B."/>
            <person name="Johannesson K."/>
            <person name="Butlin R.K."/>
            <person name="Leder E.H."/>
        </authorList>
    </citation>
    <scope>NUCLEOTIDE SEQUENCE [LARGE SCALE GENOMIC DNA]</scope>
    <source>
        <strain evidence="10">Snail1</strain>
        <tissue evidence="10">Muscle</tissue>
    </source>
</reference>
<evidence type="ECO:0000313" key="10">
    <source>
        <dbReference type="EMBL" id="KAK7107368.1"/>
    </source>
</evidence>
<feature type="transmembrane region" description="Helical" evidence="9">
    <location>
        <begin position="24"/>
        <end position="46"/>
    </location>
</feature>
<dbReference type="PRINTS" id="PR00463">
    <property type="entry name" value="EP450I"/>
</dbReference>
<keyword evidence="11" id="KW-1185">Reference proteome</keyword>
<dbReference type="AlphaFoldDB" id="A0AAN9BLE7"/>